<dbReference type="EMBL" id="JBBJUP010000026">
    <property type="protein sequence ID" value="MEJ8281987.1"/>
    <property type="molecule type" value="Genomic_DNA"/>
</dbReference>
<keyword evidence="5" id="KW-1185">Reference proteome</keyword>
<dbReference type="EC" id="1.1.1.-" evidence="4"/>
<dbReference type="InterPro" id="IPR057326">
    <property type="entry name" value="KR_dom"/>
</dbReference>
<comment type="similarity">
    <text evidence="1">Belongs to the short-chain dehydrogenases/reductases (SDR) family.</text>
</comment>
<dbReference type="PRINTS" id="PR00080">
    <property type="entry name" value="SDRFAMILY"/>
</dbReference>
<dbReference type="CDD" id="cd05233">
    <property type="entry name" value="SDR_c"/>
    <property type="match status" value="1"/>
</dbReference>
<name>A0ABU8TE71_9PSEU</name>
<dbReference type="RefSeq" id="WP_340294959.1">
    <property type="nucleotide sequence ID" value="NZ_JBBJUP010000026.1"/>
</dbReference>
<evidence type="ECO:0000256" key="1">
    <source>
        <dbReference type="ARBA" id="ARBA00006484"/>
    </source>
</evidence>
<gene>
    <name evidence="4" type="ORF">WJX68_23850</name>
</gene>
<accession>A0ABU8TE71</accession>
<dbReference type="GO" id="GO:0016491">
    <property type="term" value="F:oxidoreductase activity"/>
    <property type="evidence" value="ECO:0007669"/>
    <property type="project" value="UniProtKB-KW"/>
</dbReference>
<dbReference type="PRINTS" id="PR00081">
    <property type="entry name" value="GDHRDH"/>
</dbReference>
<dbReference type="PANTHER" id="PTHR42760:SF115">
    <property type="entry name" value="3-OXOACYL-[ACYL-CARRIER-PROTEIN] REDUCTASE FABG"/>
    <property type="match status" value="1"/>
</dbReference>
<organism evidence="4 5">
    <name type="scientific">Pseudonocardia spirodelae</name>
    <dbReference type="NCBI Taxonomy" id="3133431"/>
    <lineage>
        <taxon>Bacteria</taxon>
        <taxon>Bacillati</taxon>
        <taxon>Actinomycetota</taxon>
        <taxon>Actinomycetes</taxon>
        <taxon>Pseudonocardiales</taxon>
        <taxon>Pseudonocardiaceae</taxon>
        <taxon>Pseudonocardia</taxon>
    </lineage>
</organism>
<proteinExistence type="inferred from homology"/>
<dbReference type="Proteomes" id="UP001364211">
    <property type="component" value="Unassembled WGS sequence"/>
</dbReference>
<evidence type="ECO:0000256" key="2">
    <source>
        <dbReference type="ARBA" id="ARBA00023002"/>
    </source>
</evidence>
<dbReference type="InterPro" id="IPR020904">
    <property type="entry name" value="Sc_DH/Rdtase_CS"/>
</dbReference>
<evidence type="ECO:0000313" key="4">
    <source>
        <dbReference type="EMBL" id="MEJ8281987.1"/>
    </source>
</evidence>
<feature type="domain" description="Ketoreductase" evidence="3">
    <location>
        <begin position="7"/>
        <end position="175"/>
    </location>
</feature>
<sequence length="238" mass="24140">MFDLTGSVALVTGAASGIGAEVAGALAAQGATVAGADLGEIGGDVASAHRVDVSDPDAAQACVDEVVARHGRVDVLVNSAGIALLAPALELGVDEWRRTLDVNLTGSWLMAQAAGRGMVERGYGRIVNLASQAASSGLEKHAAYCASKAGINGLTRTLAVEWGPYGVTVNAVSPTVVLTDLGRKVWDNPAGDAHRAEIPARRFAEPPEIAAAVVYLASAEAAMVNGAELKVDGGFTAR</sequence>
<dbReference type="NCBIfam" id="NF005309">
    <property type="entry name" value="PRK06841.1"/>
    <property type="match status" value="1"/>
</dbReference>
<comment type="caution">
    <text evidence="4">The sequence shown here is derived from an EMBL/GenBank/DDBJ whole genome shotgun (WGS) entry which is preliminary data.</text>
</comment>
<protein>
    <submittedName>
        <fullName evidence="4">GolD/DthD family dehydrogenase</fullName>
        <ecNumber evidence="4">1.1.1.-</ecNumber>
    </submittedName>
</protein>
<keyword evidence="2 4" id="KW-0560">Oxidoreductase</keyword>
<dbReference type="Gene3D" id="3.40.50.720">
    <property type="entry name" value="NAD(P)-binding Rossmann-like Domain"/>
    <property type="match status" value="1"/>
</dbReference>
<dbReference type="PROSITE" id="PS00061">
    <property type="entry name" value="ADH_SHORT"/>
    <property type="match status" value="1"/>
</dbReference>
<dbReference type="Pfam" id="PF13561">
    <property type="entry name" value="adh_short_C2"/>
    <property type="match status" value="1"/>
</dbReference>
<dbReference type="PANTHER" id="PTHR42760">
    <property type="entry name" value="SHORT-CHAIN DEHYDROGENASES/REDUCTASES FAMILY MEMBER"/>
    <property type="match status" value="1"/>
</dbReference>
<dbReference type="InterPro" id="IPR002347">
    <property type="entry name" value="SDR_fam"/>
</dbReference>
<evidence type="ECO:0000313" key="5">
    <source>
        <dbReference type="Proteomes" id="UP001364211"/>
    </source>
</evidence>
<reference evidence="4 5" key="1">
    <citation type="submission" date="2024-03" db="EMBL/GenBank/DDBJ databases">
        <title>Draft genome sequence of Pseudonocardia sp. DW16-2.</title>
        <authorList>
            <person name="Duangmal K."/>
        </authorList>
    </citation>
    <scope>NUCLEOTIDE SEQUENCE [LARGE SCALE GENOMIC DNA]</scope>
    <source>
        <strain evidence="4 5">DW16-2</strain>
    </source>
</reference>
<dbReference type="SUPFAM" id="SSF51735">
    <property type="entry name" value="NAD(P)-binding Rossmann-fold domains"/>
    <property type="match status" value="1"/>
</dbReference>
<dbReference type="SMART" id="SM00822">
    <property type="entry name" value="PKS_KR"/>
    <property type="match status" value="1"/>
</dbReference>
<dbReference type="InterPro" id="IPR036291">
    <property type="entry name" value="NAD(P)-bd_dom_sf"/>
</dbReference>
<evidence type="ECO:0000259" key="3">
    <source>
        <dbReference type="SMART" id="SM00822"/>
    </source>
</evidence>